<dbReference type="CDD" id="cd00641">
    <property type="entry name" value="GTP_cyclohydro2"/>
    <property type="match status" value="1"/>
</dbReference>
<dbReference type="GO" id="GO:0005525">
    <property type="term" value="F:GTP binding"/>
    <property type="evidence" value="ECO:0007669"/>
    <property type="project" value="UniProtKB-KW"/>
</dbReference>
<evidence type="ECO:0000313" key="11">
    <source>
        <dbReference type="EMBL" id="SLM18662.1"/>
    </source>
</evidence>
<keyword evidence="6 9" id="KW-0862">Zinc</keyword>
<evidence type="ECO:0000256" key="4">
    <source>
        <dbReference type="ARBA" id="ARBA00022741"/>
    </source>
</evidence>
<name>A0A3P3XQU2_9SPIR</name>
<dbReference type="HAMAP" id="MF_00179">
    <property type="entry name" value="RibA"/>
    <property type="match status" value="1"/>
</dbReference>
<sequence length="233" mass="26060">MDIPSIEQIIKEDIEFLRHCPNKDHCAACEESVCVMVASVADFPTAYGHFTIAGFVNNKDNKDHIMIIKGDIGDGENVLLRVHSACLTGDALGSLRCDCGPQLHHALERIEKEGRGIVLYHQAEGRGIGLVNKLRAYALQDAGYDTYDANVALGFPPDARDYEIPAEMLKKIGVKSVRLLTNNPGKVAELEQYGIQVTERVPHELPPHMHNREYLRTKKERFGHLLELDHGRE</sequence>
<dbReference type="PANTHER" id="PTHR21327:SF18">
    <property type="entry name" value="3,4-DIHYDROXY-2-BUTANONE 4-PHOSPHATE SYNTHASE"/>
    <property type="match status" value="1"/>
</dbReference>
<dbReference type="GO" id="GO:0008270">
    <property type="term" value="F:zinc ion binding"/>
    <property type="evidence" value="ECO:0007669"/>
    <property type="project" value="UniProtKB-UniRule"/>
</dbReference>
<keyword evidence="7 9" id="KW-0342">GTP-binding</keyword>
<keyword evidence="3 9" id="KW-0479">Metal-binding</keyword>
<dbReference type="GO" id="GO:0009231">
    <property type="term" value="P:riboflavin biosynthetic process"/>
    <property type="evidence" value="ECO:0007669"/>
    <property type="project" value="UniProtKB-UniRule"/>
</dbReference>
<dbReference type="InterPro" id="IPR000926">
    <property type="entry name" value="RibA"/>
</dbReference>
<dbReference type="EMBL" id="FWDO01000005">
    <property type="protein sequence ID" value="SLM18662.1"/>
    <property type="molecule type" value="Genomic_DNA"/>
</dbReference>
<dbReference type="NCBIfam" id="TIGR00505">
    <property type="entry name" value="ribA"/>
    <property type="match status" value="1"/>
</dbReference>
<evidence type="ECO:0000256" key="5">
    <source>
        <dbReference type="ARBA" id="ARBA00022801"/>
    </source>
</evidence>
<keyword evidence="5 9" id="KW-0378">Hydrolase</keyword>
<feature type="active site" description="Proton acceptor" evidence="9">
    <location>
        <position position="158"/>
    </location>
</feature>
<accession>A0A3P3XQU2</accession>
<comment type="cofactor">
    <cofactor evidence="9">
        <name>Zn(2+)</name>
        <dbReference type="ChEBI" id="CHEBI:29105"/>
    </cofactor>
    <text evidence="9">Binds 1 zinc ion per subunit.</text>
</comment>
<feature type="binding site" evidence="9">
    <location>
        <position position="146"/>
    </location>
    <ligand>
        <name>GTP</name>
        <dbReference type="ChEBI" id="CHEBI:37565"/>
    </ligand>
</feature>
<dbReference type="AlphaFoldDB" id="A0A3P3XQU2"/>
<evidence type="ECO:0000256" key="8">
    <source>
        <dbReference type="ARBA" id="ARBA00049295"/>
    </source>
</evidence>
<dbReference type="GO" id="GO:0003935">
    <property type="term" value="F:GTP cyclohydrolase II activity"/>
    <property type="evidence" value="ECO:0007669"/>
    <property type="project" value="UniProtKB-UniRule"/>
</dbReference>
<dbReference type="UniPathway" id="UPA00275">
    <property type="reaction ID" value="UER00400"/>
</dbReference>
<keyword evidence="4 9" id="KW-0547">Nucleotide-binding</keyword>
<dbReference type="GO" id="GO:0008686">
    <property type="term" value="F:3,4-dihydroxy-2-butanone-4-phosphate synthase activity"/>
    <property type="evidence" value="ECO:0007669"/>
    <property type="project" value="TreeGrafter"/>
</dbReference>
<evidence type="ECO:0000256" key="2">
    <source>
        <dbReference type="ARBA" id="ARBA00022619"/>
    </source>
</evidence>
<comment type="similarity">
    <text evidence="9">Belongs to the GTP cyclohydrolase II family.</text>
</comment>
<dbReference type="FunFam" id="3.40.50.10990:FF:000002">
    <property type="entry name" value="GTP cyclohydrolase-2"/>
    <property type="match status" value="1"/>
</dbReference>
<feature type="binding site" evidence="9">
    <location>
        <begin position="124"/>
        <end position="126"/>
    </location>
    <ligand>
        <name>GTP</name>
        <dbReference type="ChEBI" id="CHEBI:37565"/>
    </ligand>
</feature>
<evidence type="ECO:0000256" key="1">
    <source>
        <dbReference type="ARBA" id="ARBA00004853"/>
    </source>
</evidence>
<dbReference type="Pfam" id="PF00925">
    <property type="entry name" value="GTP_cyclohydro2"/>
    <property type="match status" value="1"/>
</dbReference>
<keyword evidence="2 9" id="KW-0686">Riboflavin biosynthesis</keyword>
<evidence type="ECO:0000256" key="7">
    <source>
        <dbReference type="ARBA" id="ARBA00023134"/>
    </source>
</evidence>
<gene>
    <name evidence="9" type="primary">ribA</name>
    <name evidence="11" type="ORF">SPIRO4BDMA_50177</name>
</gene>
<comment type="catalytic activity">
    <reaction evidence="8 9">
        <text>GTP + 4 H2O = 2,5-diamino-6-hydroxy-4-(5-phosphoribosylamino)-pyrimidine + formate + 2 phosphate + 3 H(+)</text>
        <dbReference type="Rhea" id="RHEA:23704"/>
        <dbReference type="ChEBI" id="CHEBI:15377"/>
        <dbReference type="ChEBI" id="CHEBI:15378"/>
        <dbReference type="ChEBI" id="CHEBI:15740"/>
        <dbReference type="ChEBI" id="CHEBI:37565"/>
        <dbReference type="ChEBI" id="CHEBI:43474"/>
        <dbReference type="ChEBI" id="CHEBI:58614"/>
        <dbReference type="EC" id="3.5.4.25"/>
    </reaction>
</comment>
<feature type="binding site" evidence="9">
    <location>
        <position position="186"/>
    </location>
    <ligand>
        <name>GTP</name>
        <dbReference type="ChEBI" id="CHEBI:37565"/>
    </ligand>
</feature>
<feature type="domain" description="GTP cyclohydrolase II" evidence="10">
    <location>
        <begin position="40"/>
        <end position="202"/>
    </location>
</feature>
<evidence type="ECO:0000256" key="6">
    <source>
        <dbReference type="ARBA" id="ARBA00022833"/>
    </source>
</evidence>
<dbReference type="EC" id="3.5.4.25" evidence="9"/>
<feature type="binding site" evidence="9">
    <location>
        <position position="99"/>
    </location>
    <ligand>
        <name>Zn(2+)</name>
        <dbReference type="ChEBI" id="CHEBI:29105"/>
        <note>catalytic</note>
    </ligand>
</feature>
<feature type="binding site" evidence="9">
    <location>
        <position position="181"/>
    </location>
    <ligand>
        <name>GTP</name>
        <dbReference type="ChEBI" id="CHEBI:37565"/>
    </ligand>
</feature>
<evidence type="ECO:0000259" key="10">
    <source>
        <dbReference type="Pfam" id="PF00925"/>
    </source>
</evidence>
<feature type="binding site" evidence="9">
    <location>
        <begin position="81"/>
        <end position="85"/>
    </location>
    <ligand>
        <name>GTP</name>
        <dbReference type="ChEBI" id="CHEBI:37565"/>
    </ligand>
</feature>
<dbReference type="InterPro" id="IPR032677">
    <property type="entry name" value="GTP_cyclohydro_II"/>
</dbReference>
<comment type="pathway">
    <text evidence="1 9">Cofactor biosynthesis; riboflavin biosynthesis; 5-amino-6-(D-ribitylamino)uracil from GTP: step 1/4.</text>
</comment>
<comment type="function">
    <text evidence="9">Catalyzes the conversion of GTP to 2,5-diamino-6-ribosylamino-4(3H)-pyrimidinone 5'-phosphate (DARP), formate and pyrophosphate.</text>
</comment>
<evidence type="ECO:0000256" key="3">
    <source>
        <dbReference type="ARBA" id="ARBA00022723"/>
    </source>
</evidence>
<feature type="binding site" evidence="9">
    <location>
        <position position="86"/>
    </location>
    <ligand>
        <name>Zn(2+)</name>
        <dbReference type="ChEBI" id="CHEBI:29105"/>
        <note>catalytic</note>
    </ligand>
</feature>
<feature type="binding site" evidence="9">
    <location>
        <position position="102"/>
    </location>
    <ligand>
        <name>GTP</name>
        <dbReference type="ChEBI" id="CHEBI:37565"/>
    </ligand>
</feature>
<feature type="binding site" evidence="9">
    <location>
        <position position="97"/>
    </location>
    <ligand>
        <name>Zn(2+)</name>
        <dbReference type="ChEBI" id="CHEBI:29105"/>
        <note>catalytic</note>
    </ligand>
</feature>
<evidence type="ECO:0000256" key="9">
    <source>
        <dbReference type="HAMAP-Rule" id="MF_00179"/>
    </source>
</evidence>
<dbReference type="GO" id="GO:0005829">
    <property type="term" value="C:cytosol"/>
    <property type="evidence" value="ECO:0007669"/>
    <property type="project" value="TreeGrafter"/>
</dbReference>
<reference evidence="11" key="1">
    <citation type="submission" date="2017-02" db="EMBL/GenBank/DDBJ databases">
        <authorList>
            <person name="Regsiter A."/>
            <person name="William W."/>
        </authorList>
    </citation>
    <scope>NUCLEOTIDE SEQUENCE</scope>
    <source>
        <strain evidence="11">BdmA 4</strain>
    </source>
</reference>
<dbReference type="InterPro" id="IPR036144">
    <property type="entry name" value="RibA-like_sf"/>
</dbReference>
<dbReference type="SUPFAM" id="SSF142695">
    <property type="entry name" value="RibA-like"/>
    <property type="match status" value="1"/>
</dbReference>
<protein>
    <recommendedName>
        <fullName evidence="9">GTP cyclohydrolase-2</fullName>
        <ecNumber evidence="9">3.5.4.25</ecNumber>
    </recommendedName>
    <alternativeName>
        <fullName evidence="9">GTP cyclohydrolase II</fullName>
    </alternativeName>
</protein>
<proteinExistence type="inferred from homology"/>
<dbReference type="Gene3D" id="3.40.50.10990">
    <property type="entry name" value="GTP cyclohydrolase II"/>
    <property type="match status" value="1"/>
</dbReference>
<dbReference type="NCBIfam" id="NF001591">
    <property type="entry name" value="PRK00393.1"/>
    <property type="match status" value="1"/>
</dbReference>
<feature type="active site" description="Nucleophile" evidence="9">
    <location>
        <position position="160"/>
    </location>
</feature>
<organism evidence="11">
    <name type="scientific">uncultured spirochete</name>
    <dbReference type="NCBI Taxonomy" id="156406"/>
    <lineage>
        <taxon>Bacteria</taxon>
        <taxon>Pseudomonadati</taxon>
        <taxon>Spirochaetota</taxon>
        <taxon>Spirochaetia</taxon>
        <taxon>Spirochaetales</taxon>
        <taxon>environmental samples</taxon>
    </lineage>
</organism>
<dbReference type="PANTHER" id="PTHR21327">
    <property type="entry name" value="GTP CYCLOHYDROLASE II-RELATED"/>
    <property type="match status" value="1"/>
</dbReference>